<evidence type="ECO:0000256" key="5">
    <source>
        <dbReference type="ARBA" id="ARBA00022827"/>
    </source>
</evidence>
<evidence type="ECO:0000256" key="3">
    <source>
        <dbReference type="ARBA" id="ARBA00013029"/>
    </source>
</evidence>
<name>A0A6A4R4Z4_LUPAL</name>
<dbReference type="Proteomes" id="UP000447434">
    <property type="component" value="Chromosome 1"/>
</dbReference>
<dbReference type="EMBL" id="WOCE01000001">
    <property type="protein sequence ID" value="KAE9621129.1"/>
    <property type="molecule type" value="Genomic_DNA"/>
</dbReference>
<keyword evidence="9" id="KW-1185">Reference proteome</keyword>
<dbReference type="OrthoDB" id="264015at2759"/>
<dbReference type="PRINTS" id="PR01001">
    <property type="entry name" value="FADG3PDH"/>
</dbReference>
<proteinExistence type="inferred from homology"/>
<dbReference type="InterPro" id="IPR036188">
    <property type="entry name" value="FAD/NAD-bd_sf"/>
</dbReference>
<dbReference type="InterPro" id="IPR006076">
    <property type="entry name" value="FAD-dep_OxRdtase"/>
</dbReference>
<protein>
    <recommendedName>
        <fullName evidence="3">glycerol-3-phosphate dehydrogenase</fullName>
        <ecNumber evidence="3">1.1.5.3</ecNumber>
    </recommendedName>
</protein>
<evidence type="ECO:0000256" key="6">
    <source>
        <dbReference type="ARBA" id="ARBA00023002"/>
    </source>
</evidence>
<comment type="similarity">
    <text evidence="2">Belongs to the FAD-dependent glycerol-3-phosphate dehydrogenase family.</text>
</comment>
<gene>
    <name evidence="8" type="ORF">Lalb_Chr01g0010251</name>
</gene>
<dbReference type="GO" id="GO:0005739">
    <property type="term" value="C:mitochondrion"/>
    <property type="evidence" value="ECO:0007669"/>
    <property type="project" value="TreeGrafter"/>
</dbReference>
<evidence type="ECO:0000313" key="9">
    <source>
        <dbReference type="Proteomes" id="UP000447434"/>
    </source>
</evidence>
<dbReference type="SUPFAM" id="SSF51905">
    <property type="entry name" value="FAD/NAD(P)-binding domain"/>
    <property type="match status" value="1"/>
</dbReference>
<keyword evidence="4" id="KW-0285">Flavoprotein</keyword>
<evidence type="ECO:0000256" key="2">
    <source>
        <dbReference type="ARBA" id="ARBA00007330"/>
    </source>
</evidence>
<dbReference type="PANTHER" id="PTHR11985:SF15">
    <property type="entry name" value="GLYCEROL-3-PHOSPHATE DEHYDROGENASE, MITOCHONDRIAL"/>
    <property type="match status" value="1"/>
</dbReference>
<dbReference type="Gene3D" id="3.50.50.60">
    <property type="entry name" value="FAD/NAD(P)-binding domain"/>
    <property type="match status" value="1"/>
</dbReference>
<dbReference type="GO" id="GO:0006072">
    <property type="term" value="P:glycerol-3-phosphate metabolic process"/>
    <property type="evidence" value="ECO:0007669"/>
    <property type="project" value="InterPro"/>
</dbReference>
<sequence length="86" mass="8997">MRCASVLPCDDPFAVVPSREVQRSSLIGKSTTNPLDVLVIGGGATDSDVALEAVTRGLRVGLFEREDFSSGSSSCSTKLIHGGIRC</sequence>
<evidence type="ECO:0000256" key="1">
    <source>
        <dbReference type="ARBA" id="ARBA00001974"/>
    </source>
</evidence>
<dbReference type="GO" id="GO:0004368">
    <property type="term" value="F:glycerol-3-phosphate dehydrogenase (quinone) activity"/>
    <property type="evidence" value="ECO:0007669"/>
    <property type="project" value="UniProtKB-EC"/>
</dbReference>
<evidence type="ECO:0000259" key="7">
    <source>
        <dbReference type="Pfam" id="PF01266"/>
    </source>
</evidence>
<evidence type="ECO:0000256" key="4">
    <source>
        <dbReference type="ARBA" id="ARBA00022630"/>
    </source>
</evidence>
<accession>A0A6A4R4Z4</accession>
<keyword evidence="6" id="KW-0560">Oxidoreductase</keyword>
<evidence type="ECO:0000313" key="8">
    <source>
        <dbReference type="EMBL" id="KAE9621129.1"/>
    </source>
</evidence>
<dbReference type="InterPro" id="IPR000447">
    <property type="entry name" value="G3P_DH_FAD-dep"/>
</dbReference>
<dbReference type="Pfam" id="PF01266">
    <property type="entry name" value="DAO"/>
    <property type="match status" value="1"/>
</dbReference>
<keyword evidence="5" id="KW-0274">FAD</keyword>
<dbReference type="PANTHER" id="PTHR11985">
    <property type="entry name" value="GLYCEROL-3-PHOSPHATE DEHYDROGENASE"/>
    <property type="match status" value="1"/>
</dbReference>
<organism evidence="8 9">
    <name type="scientific">Lupinus albus</name>
    <name type="common">White lupine</name>
    <name type="synonym">Lupinus termis</name>
    <dbReference type="NCBI Taxonomy" id="3870"/>
    <lineage>
        <taxon>Eukaryota</taxon>
        <taxon>Viridiplantae</taxon>
        <taxon>Streptophyta</taxon>
        <taxon>Embryophyta</taxon>
        <taxon>Tracheophyta</taxon>
        <taxon>Spermatophyta</taxon>
        <taxon>Magnoliopsida</taxon>
        <taxon>eudicotyledons</taxon>
        <taxon>Gunneridae</taxon>
        <taxon>Pentapetalae</taxon>
        <taxon>rosids</taxon>
        <taxon>fabids</taxon>
        <taxon>Fabales</taxon>
        <taxon>Fabaceae</taxon>
        <taxon>Papilionoideae</taxon>
        <taxon>50 kb inversion clade</taxon>
        <taxon>genistoids sensu lato</taxon>
        <taxon>core genistoids</taxon>
        <taxon>Genisteae</taxon>
        <taxon>Lupinus</taxon>
    </lineage>
</organism>
<dbReference type="EC" id="1.1.5.3" evidence="3"/>
<feature type="domain" description="FAD dependent oxidoreductase" evidence="7">
    <location>
        <begin position="36"/>
        <end position="85"/>
    </location>
</feature>
<comment type="cofactor">
    <cofactor evidence="1">
        <name>FAD</name>
        <dbReference type="ChEBI" id="CHEBI:57692"/>
    </cofactor>
</comment>
<dbReference type="AlphaFoldDB" id="A0A6A4R4Z4"/>
<comment type="caution">
    <text evidence="8">The sequence shown here is derived from an EMBL/GenBank/DDBJ whole genome shotgun (WGS) entry which is preliminary data.</text>
</comment>
<reference evidence="9" key="1">
    <citation type="journal article" date="2020" name="Nat. Commun.">
        <title>Genome sequence of the cluster root forming white lupin.</title>
        <authorList>
            <person name="Hufnagel B."/>
            <person name="Marques A."/>
            <person name="Soriano A."/>
            <person name="Marques L."/>
            <person name="Divol F."/>
            <person name="Doumas P."/>
            <person name="Sallet E."/>
            <person name="Mancinotti D."/>
            <person name="Carrere S."/>
            <person name="Marande W."/>
            <person name="Arribat S."/>
            <person name="Keller J."/>
            <person name="Huneau C."/>
            <person name="Blein T."/>
            <person name="Aime D."/>
            <person name="Laguerre M."/>
            <person name="Taylor J."/>
            <person name="Schubert V."/>
            <person name="Nelson M."/>
            <person name="Geu-Flores F."/>
            <person name="Crespi M."/>
            <person name="Gallardo-Guerrero K."/>
            <person name="Delaux P.-M."/>
            <person name="Salse J."/>
            <person name="Berges H."/>
            <person name="Guyot R."/>
            <person name="Gouzy J."/>
            <person name="Peret B."/>
        </authorList>
    </citation>
    <scope>NUCLEOTIDE SEQUENCE [LARGE SCALE GENOMIC DNA]</scope>
    <source>
        <strain evidence="9">cv. Amiga</strain>
    </source>
</reference>